<dbReference type="Proteomes" id="UP000178427">
    <property type="component" value="Unassembled WGS sequence"/>
</dbReference>
<reference evidence="2 3" key="1">
    <citation type="journal article" date="2016" name="Nat. Commun.">
        <title>Thousands of microbial genomes shed light on interconnected biogeochemical processes in an aquifer system.</title>
        <authorList>
            <person name="Anantharaman K."/>
            <person name="Brown C.T."/>
            <person name="Hug L.A."/>
            <person name="Sharon I."/>
            <person name="Castelle C.J."/>
            <person name="Probst A.J."/>
            <person name="Thomas B.C."/>
            <person name="Singh A."/>
            <person name="Wilkins M.J."/>
            <person name="Karaoz U."/>
            <person name="Brodie E.L."/>
            <person name="Williams K.H."/>
            <person name="Hubbard S.S."/>
            <person name="Banfield J.F."/>
        </authorList>
    </citation>
    <scope>NUCLEOTIDE SEQUENCE [LARGE SCALE GENOMIC DNA]</scope>
</reference>
<sequence>MQSPKKVLIIGINGFIGHHLLQRILNDTMWSVTGVDIGDDRVTPYLNDKRFAFHKADMTKERALIESLVKQSDVVLPLAAVATPQLYMTQPLRVFELDFEENLPIVRHCVKYGKRVIFPSTSEVYGMSPDSEFHPDHSPFVVGPTSKIRWIYSTSKQLMDRIIWAYGRDHGLDFTLFRPFNWIGVGLDSLEAGQARVITKFLGNILRGEDILLVDGGIQRRSFTHIDDSMDALMKIIENKNNIASSKIYNIGNPKNNHSIRELAEMLLALAPSYPHFKKQAHKVKIVDISSQNHYGDGYQDVQNRTPYIENTRKDLDWDPRVSMQDALERTYQAYMAQLEKNAPVEL</sequence>
<comment type="caution">
    <text evidence="2">The sequence shown here is derived from an EMBL/GenBank/DDBJ whole genome shotgun (WGS) entry which is preliminary data.</text>
</comment>
<protein>
    <recommendedName>
        <fullName evidence="1">NAD-dependent epimerase/dehydratase domain-containing protein</fullName>
    </recommendedName>
</protein>
<evidence type="ECO:0000259" key="1">
    <source>
        <dbReference type="Pfam" id="PF01370"/>
    </source>
</evidence>
<dbReference type="PANTHER" id="PTHR43245">
    <property type="entry name" value="BIFUNCTIONAL POLYMYXIN RESISTANCE PROTEIN ARNA"/>
    <property type="match status" value="1"/>
</dbReference>
<gene>
    <name evidence="2" type="ORF">A3A40_03030</name>
</gene>
<dbReference type="PANTHER" id="PTHR43245:SF13">
    <property type="entry name" value="UDP-D-APIOSE_UDP-D-XYLOSE SYNTHASE 2"/>
    <property type="match status" value="1"/>
</dbReference>
<dbReference type="InterPro" id="IPR036291">
    <property type="entry name" value="NAD(P)-bd_dom_sf"/>
</dbReference>
<dbReference type="AlphaFoldDB" id="A0A1F6EK91"/>
<dbReference type="Pfam" id="PF01370">
    <property type="entry name" value="Epimerase"/>
    <property type="match status" value="1"/>
</dbReference>
<proteinExistence type="predicted"/>
<evidence type="ECO:0000313" key="2">
    <source>
        <dbReference type="EMBL" id="OGG73722.1"/>
    </source>
</evidence>
<dbReference type="SUPFAM" id="SSF51735">
    <property type="entry name" value="NAD(P)-binding Rossmann-fold domains"/>
    <property type="match status" value="1"/>
</dbReference>
<name>A0A1F6EK91_9BACT</name>
<organism evidence="2 3">
    <name type="scientific">Candidatus Kaiserbacteria bacterium RIFCSPLOWO2_01_FULL_54_20</name>
    <dbReference type="NCBI Taxonomy" id="1798513"/>
    <lineage>
        <taxon>Bacteria</taxon>
        <taxon>Candidatus Kaiseribacteriota</taxon>
    </lineage>
</organism>
<evidence type="ECO:0000313" key="3">
    <source>
        <dbReference type="Proteomes" id="UP000178427"/>
    </source>
</evidence>
<dbReference type="Gene3D" id="3.40.50.720">
    <property type="entry name" value="NAD(P)-binding Rossmann-like Domain"/>
    <property type="match status" value="1"/>
</dbReference>
<dbReference type="InterPro" id="IPR050177">
    <property type="entry name" value="Lipid_A_modif_metabolic_enz"/>
</dbReference>
<dbReference type="InterPro" id="IPR001509">
    <property type="entry name" value="Epimerase_deHydtase"/>
</dbReference>
<dbReference type="EMBL" id="MFMA01000043">
    <property type="protein sequence ID" value="OGG73722.1"/>
    <property type="molecule type" value="Genomic_DNA"/>
</dbReference>
<feature type="domain" description="NAD-dependent epimerase/dehydratase" evidence="1">
    <location>
        <begin position="7"/>
        <end position="252"/>
    </location>
</feature>
<accession>A0A1F6EK91</accession>
<dbReference type="STRING" id="1798513.A3A40_03030"/>
<dbReference type="NCBIfam" id="NF008872">
    <property type="entry name" value="PRK11908.1"/>
    <property type="match status" value="1"/>
</dbReference>